<gene>
    <name evidence="4" type="ORF">NDU88_002081</name>
</gene>
<evidence type="ECO:0008006" key="6">
    <source>
        <dbReference type="Google" id="ProtNLM"/>
    </source>
</evidence>
<dbReference type="PANTHER" id="PTHR31635:SF196">
    <property type="entry name" value="REVERSE TRANSCRIPTASE DOMAIN-CONTAINING PROTEIN-RELATED"/>
    <property type="match status" value="1"/>
</dbReference>
<reference evidence="4" key="1">
    <citation type="journal article" date="2022" name="bioRxiv">
        <title>Sequencing and chromosome-scale assembly of the giantPleurodeles waltlgenome.</title>
        <authorList>
            <person name="Brown T."/>
            <person name="Elewa A."/>
            <person name="Iarovenko S."/>
            <person name="Subramanian E."/>
            <person name="Araus A.J."/>
            <person name="Petzold A."/>
            <person name="Susuki M."/>
            <person name="Suzuki K.-i.T."/>
            <person name="Hayashi T."/>
            <person name="Toyoda A."/>
            <person name="Oliveira C."/>
            <person name="Osipova E."/>
            <person name="Leigh N.D."/>
            <person name="Simon A."/>
            <person name="Yun M.H."/>
        </authorList>
    </citation>
    <scope>NUCLEOTIDE SEQUENCE</scope>
    <source>
        <strain evidence="4">20211129_DDA</strain>
        <tissue evidence="4">Liver</tissue>
    </source>
</reference>
<dbReference type="PANTHER" id="PTHR31635">
    <property type="entry name" value="REVERSE TRANSCRIPTASE DOMAIN-CONTAINING PROTEIN-RELATED"/>
    <property type="match status" value="1"/>
</dbReference>
<dbReference type="Pfam" id="PF00078">
    <property type="entry name" value="RVT_1"/>
    <property type="match status" value="1"/>
</dbReference>
<evidence type="ECO:0000313" key="5">
    <source>
        <dbReference type="Proteomes" id="UP001066276"/>
    </source>
</evidence>
<dbReference type="SUPFAM" id="SSF56672">
    <property type="entry name" value="DNA/RNA polymerases"/>
    <property type="match status" value="1"/>
</dbReference>
<protein>
    <recommendedName>
        <fullName evidence="6">Reverse transcriptase domain-containing protein</fullName>
    </recommendedName>
</protein>
<comment type="caution">
    <text evidence="4">The sequence shown here is derived from an EMBL/GenBank/DDBJ whole genome shotgun (WGS) entry which is preliminary data.</text>
</comment>
<accession>A0AAV7WK83</accession>
<proteinExistence type="predicted"/>
<dbReference type="Proteomes" id="UP001066276">
    <property type="component" value="Chromosome 1_1"/>
</dbReference>
<evidence type="ECO:0000313" key="4">
    <source>
        <dbReference type="EMBL" id="KAJ1214462.1"/>
    </source>
</evidence>
<dbReference type="AlphaFoldDB" id="A0AAV7WK83"/>
<feature type="domain" description="Reverse transcriptase" evidence="2">
    <location>
        <begin position="16"/>
        <end position="159"/>
    </location>
</feature>
<name>A0AAV7WK83_PLEWA</name>
<dbReference type="Pfam" id="PF13966">
    <property type="entry name" value="zf-RVT"/>
    <property type="match status" value="1"/>
</dbReference>
<evidence type="ECO:0000259" key="3">
    <source>
        <dbReference type="Pfam" id="PF13966"/>
    </source>
</evidence>
<feature type="compositionally biased region" description="Basic residues" evidence="1">
    <location>
        <begin position="316"/>
        <end position="335"/>
    </location>
</feature>
<dbReference type="InterPro" id="IPR026960">
    <property type="entry name" value="RVT-Znf"/>
</dbReference>
<dbReference type="EMBL" id="JANPWB010000001">
    <property type="protein sequence ID" value="KAJ1214462.1"/>
    <property type="molecule type" value="Genomic_DNA"/>
</dbReference>
<dbReference type="InterPro" id="IPR000477">
    <property type="entry name" value="RT_dom"/>
</dbReference>
<feature type="domain" description="Reverse transcriptase zinc-binding" evidence="3">
    <location>
        <begin position="366"/>
        <end position="432"/>
    </location>
</feature>
<evidence type="ECO:0000256" key="1">
    <source>
        <dbReference type="SAM" id="MobiDB-lite"/>
    </source>
</evidence>
<keyword evidence="5" id="KW-1185">Reference proteome</keyword>
<organism evidence="4 5">
    <name type="scientific">Pleurodeles waltl</name>
    <name type="common">Iberian ribbed newt</name>
    <dbReference type="NCBI Taxonomy" id="8319"/>
    <lineage>
        <taxon>Eukaryota</taxon>
        <taxon>Metazoa</taxon>
        <taxon>Chordata</taxon>
        <taxon>Craniata</taxon>
        <taxon>Vertebrata</taxon>
        <taxon>Euteleostomi</taxon>
        <taxon>Amphibia</taxon>
        <taxon>Batrachia</taxon>
        <taxon>Caudata</taxon>
        <taxon>Salamandroidea</taxon>
        <taxon>Salamandridae</taxon>
        <taxon>Pleurodelinae</taxon>
        <taxon>Pleurodeles</taxon>
    </lineage>
</organism>
<evidence type="ECO:0000259" key="2">
    <source>
        <dbReference type="Pfam" id="PF00078"/>
    </source>
</evidence>
<feature type="region of interest" description="Disordered" evidence="1">
    <location>
        <begin position="303"/>
        <end position="347"/>
    </location>
</feature>
<dbReference type="InterPro" id="IPR043502">
    <property type="entry name" value="DNA/RNA_pol_sf"/>
</dbReference>
<sequence length="523" mass="58823">MDRTLRALGLGDFFCDVVSAMYRDTSSTALVNGWRTDPFPVLSGVRQGCPLSPLLFIWVIELLAERIRQNRDIRGVIVPGSSGKGEVKCSLYMDDVSVFCVDGHSIKELEKTCIEFGKASGAKINSAKSETLLFGHWTPTRDPLPFPIKQDVLKILGVWFGGKGAAEKSWEERLAKTKQKLGLWSLRKLTIEGKSLVLRNETLQVLLYVSQVWPVQPRTAKAITRMIFYFIWNSKMDRVKREVMFKTHDKGGKGVPDIATILRGTFVCHCVRNTLRAKDESHAGFLMARFFCYRRGGDLVGQNGTAQSPTTGKPHGFTKKWRSSSRSTVRRHQPRRSGLQRSSIHRQIRARDVSEPIGALPSATADHVWRNVASKRLTNQHKDIAWLAIQGGLPVRAFMHARGLNRYKSCPRGCTADETTYHLFWECAYAQDLLKALSMELGAWIPTTCITADSVMYGLFPGSHALGDLQGCWRLLCCLKDVLLFSRNRLVVRKKETSTLGCWKMIHSLLRDYAALDGSDDET</sequence>